<reference evidence="2 3" key="1">
    <citation type="submission" date="2019-02" db="EMBL/GenBank/DDBJ databases">
        <title>Deep-cultivation of Planctomycetes and their phenomic and genomic characterization uncovers novel biology.</title>
        <authorList>
            <person name="Wiegand S."/>
            <person name="Jogler M."/>
            <person name="Boedeker C."/>
            <person name="Pinto D."/>
            <person name="Vollmers J."/>
            <person name="Rivas-Marin E."/>
            <person name="Kohn T."/>
            <person name="Peeters S.H."/>
            <person name="Heuer A."/>
            <person name="Rast P."/>
            <person name="Oberbeckmann S."/>
            <person name="Bunk B."/>
            <person name="Jeske O."/>
            <person name="Meyerdierks A."/>
            <person name="Storesund J.E."/>
            <person name="Kallscheuer N."/>
            <person name="Luecker S."/>
            <person name="Lage O.M."/>
            <person name="Pohl T."/>
            <person name="Merkel B.J."/>
            <person name="Hornburger P."/>
            <person name="Mueller R.-W."/>
            <person name="Bruemmer F."/>
            <person name="Labrenz M."/>
            <person name="Spormann A.M."/>
            <person name="Op Den Camp H."/>
            <person name="Overmann J."/>
            <person name="Amann R."/>
            <person name="Jetten M.S.M."/>
            <person name="Mascher T."/>
            <person name="Medema M.H."/>
            <person name="Devos D.P."/>
            <person name="Kaster A.-K."/>
            <person name="Ovreas L."/>
            <person name="Rohde M."/>
            <person name="Galperin M.Y."/>
            <person name="Jogler C."/>
        </authorList>
    </citation>
    <scope>NUCLEOTIDE SEQUENCE [LARGE SCALE GENOMIC DNA]</scope>
    <source>
        <strain evidence="2 3">Pla52o</strain>
    </source>
</reference>
<keyword evidence="3" id="KW-1185">Reference proteome</keyword>
<accession>A0A5C6CL71</accession>
<keyword evidence="1" id="KW-0812">Transmembrane</keyword>
<dbReference type="AlphaFoldDB" id="A0A5C6CL71"/>
<dbReference type="Proteomes" id="UP000316304">
    <property type="component" value="Unassembled WGS sequence"/>
</dbReference>
<sequence length="62" mass="6647">MSRLVGIGFAFFDVVASVASLFSTPGSLLILMLSVISSFALALMSATVRAVLWPSYFWGESQ</sequence>
<evidence type="ECO:0000313" key="2">
    <source>
        <dbReference type="EMBL" id="TWU25360.1"/>
    </source>
</evidence>
<evidence type="ECO:0000256" key="1">
    <source>
        <dbReference type="SAM" id="Phobius"/>
    </source>
</evidence>
<evidence type="ECO:0000313" key="3">
    <source>
        <dbReference type="Proteomes" id="UP000316304"/>
    </source>
</evidence>
<comment type="caution">
    <text evidence="2">The sequence shown here is derived from an EMBL/GenBank/DDBJ whole genome shotgun (WGS) entry which is preliminary data.</text>
</comment>
<name>A0A5C6CL71_9BACT</name>
<keyword evidence="1" id="KW-1133">Transmembrane helix</keyword>
<gene>
    <name evidence="2" type="ORF">Pla52o_16610</name>
</gene>
<organism evidence="2 3">
    <name type="scientific">Novipirellula galeiformis</name>
    <dbReference type="NCBI Taxonomy" id="2528004"/>
    <lineage>
        <taxon>Bacteria</taxon>
        <taxon>Pseudomonadati</taxon>
        <taxon>Planctomycetota</taxon>
        <taxon>Planctomycetia</taxon>
        <taxon>Pirellulales</taxon>
        <taxon>Pirellulaceae</taxon>
        <taxon>Novipirellula</taxon>
    </lineage>
</organism>
<feature type="transmembrane region" description="Helical" evidence="1">
    <location>
        <begin position="26"/>
        <end position="52"/>
    </location>
</feature>
<protein>
    <submittedName>
        <fullName evidence="2">Uncharacterized protein</fullName>
    </submittedName>
</protein>
<keyword evidence="1" id="KW-0472">Membrane</keyword>
<dbReference type="EMBL" id="SJPT01000002">
    <property type="protein sequence ID" value="TWU25360.1"/>
    <property type="molecule type" value="Genomic_DNA"/>
</dbReference>
<proteinExistence type="predicted"/>